<dbReference type="PANTHER" id="PTHR43420">
    <property type="entry name" value="ACETYLTRANSFERASE"/>
    <property type="match status" value="1"/>
</dbReference>
<evidence type="ECO:0000259" key="3">
    <source>
        <dbReference type="PROSITE" id="PS51186"/>
    </source>
</evidence>
<dbReference type="CDD" id="cd04301">
    <property type="entry name" value="NAT_SF"/>
    <property type="match status" value="1"/>
</dbReference>
<proteinExistence type="predicted"/>
<dbReference type="Gene3D" id="3.40.630.30">
    <property type="match status" value="1"/>
</dbReference>
<name>A0A814MTN9_9BILA</name>
<dbReference type="EMBL" id="CAJNOT010000802">
    <property type="protein sequence ID" value="CAF1083841.1"/>
    <property type="molecule type" value="Genomic_DNA"/>
</dbReference>
<dbReference type="InterPro" id="IPR016181">
    <property type="entry name" value="Acyl_CoA_acyltransferase"/>
</dbReference>
<protein>
    <recommendedName>
        <fullName evidence="3">N-acetyltransferase domain-containing protein</fullName>
    </recommendedName>
</protein>
<sequence length="184" mass="21008">MTFRIVQVDNSRLSEFDQIPISFEVHSIYEVTDDKEQIILIERPLLTSYIKDYDQLNSNLSHSWSNMNTTNWGIFLALDETQNDKPVGGAIVAMPECALWDLRVAPSCRRLGIGRALLKHAIQWSKQQGVTTCMSIETQNTNVSACRFYAAMGARLGDIDRNAYQDDEAVKDEIRINWYIDLNS</sequence>
<keyword evidence="1" id="KW-0808">Transferase</keyword>
<dbReference type="Proteomes" id="UP000663864">
    <property type="component" value="Unassembled WGS sequence"/>
</dbReference>
<dbReference type="PROSITE" id="PS51186">
    <property type="entry name" value="GNAT"/>
    <property type="match status" value="1"/>
</dbReference>
<evidence type="ECO:0000313" key="6">
    <source>
        <dbReference type="Proteomes" id="UP000663864"/>
    </source>
</evidence>
<dbReference type="EMBL" id="CAJOBD010000887">
    <property type="protein sequence ID" value="CAF3732425.1"/>
    <property type="molecule type" value="Genomic_DNA"/>
</dbReference>
<feature type="domain" description="N-acetyltransferase" evidence="3">
    <location>
        <begin position="23"/>
        <end position="177"/>
    </location>
</feature>
<dbReference type="GO" id="GO:0016747">
    <property type="term" value="F:acyltransferase activity, transferring groups other than amino-acyl groups"/>
    <property type="evidence" value="ECO:0007669"/>
    <property type="project" value="InterPro"/>
</dbReference>
<dbReference type="SUPFAM" id="SSF55729">
    <property type="entry name" value="Acyl-CoA N-acyltransferases (Nat)"/>
    <property type="match status" value="1"/>
</dbReference>
<evidence type="ECO:0000256" key="2">
    <source>
        <dbReference type="ARBA" id="ARBA00023315"/>
    </source>
</evidence>
<comment type="caution">
    <text evidence="4">The sequence shown here is derived from an EMBL/GenBank/DDBJ whole genome shotgun (WGS) entry which is preliminary data.</text>
</comment>
<organism evidence="4 6">
    <name type="scientific">Rotaria sordida</name>
    <dbReference type="NCBI Taxonomy" id="392033"/>
    <lineage>
        <taxon>Eukaryota</taxon>
        <taxon>Metazoa</taxon>
        <taxon>Spiralia</taxon>
        <taxon>Gnathifera</taxon>
        <taxon>Rotifera</taxon>
        <taxon>Eurotatoria</taxon>
        <taxon>Bdelloidea</taxon>
        <taxon>Philodinida</taxon>
        <taxon>Philodinidae</taxon>
        <taxon>Rotaria</taxon>
    </lineage>
</organism>
<keyword evidence="2" id="KW-0012">Acyltransferase</keyword>
<evidence type="ECO:0000313" key="4">
    <source>
        <dbReference type="EMBL" id="CAF1083841.1"/>
    </source>
</evidence>
<evidence type="ECO:0000256" key="1">
    <source>
        <dbReference type="ARBA" id="ARBA00022679"/>
    </source>
</evidence>
<dbReference type="AlphaFoldDB" id="A0A814MTN9"/>
<dbReference type="Proteomes" id="UP000663836">
    <property type="component" value="Unassembled WGS sequence"/>
</dbReference>
<evidence type="ECO:0000313" key="5">
    <source>
        <dbReference type="EMBL" id="CAF3732425.1"/>
    </source>
</evidence>
<reference evidence="4" key="1">
    <citation type="submission" date="2021-02" db="EMBL/GenBank/DDBJ databases">
        <authorList>
            <person name="Nowell W R."/>
        </authorList>
    </citation>
    <scope>NUCLEOTIDE SEQUENCE</scope>
</reference>
<gene>
    <name evidence="5" type="ORF">JBS370_LOCUS11495</name>
    <name evidence="4" type="ORF">ZHD862_LOCUS16726</name>
</gene>
<accession>A0A814MTN9</accession>
<dbReference type="InterPro" id="IPR050680">
    <property type="entry name" value="YpeA/RimI_acetyltransf"/>
</dbReference>
<dbReference type="Pfam" id="PF00583">
    <property type="entry name" value="Acetyltransf_1"/>
    <property type="match status" value="1"/>
</dbReference>
<dbReference type="InterPro" id="IPR000182">
    <property type="entry name" value="GNAT_dom"/>
</dbReference>